<dbReference type="Pfam" id="PF00534">
    <property type="entry name" value="Glycos_transf_1"/>
    <property type="match status" value="1"/>
</dbReference>
<dbReference type="Gene3D" id="3.40.50.2000">
    <property type="entry name" value="Glycogen Phosphorylase B"/>
    <property type="match status" value="2"/>
</dbReference>
<dbReference type="EMBL" id="JAAZON010000194">
    <property type="protein sequence ID" value="NMC62436.1"/>
    <property type="molecule type" value="Genomic_DNA"/>
</dbReference>
<evidence type="ECO:0000313" key="3">
    <source>
        <dbReference type="EMBL" id="NMC62436.1"/>
    </source>
</evidence>
<dbReference type="InterPro" id="IPR028098">
    <property type="entry name" value="Glyco_trans_4-like_N"/>
</dbReference>
<dbReference type="InterPro" id="IPR001296">
    <property type="entry name" value="Glyco_trans_1"/>
</dbReference>
<evidence type="ECO:0000259" key="2">
    <source>
        <dbReference type="Pfam" id="PF13439"/>
    </source>
</evidence>
<keyword evidence="3" id="KW-0808">Transferase</keyword>
<organism evidence="3 4">
    <name type="scientific">SAR324 cluster bacterium</name>
    <dbReference type="NCBI Taxonomy" id="2024889"/>
    <lineage>
        <taxon>Bacteria</taxon>
        <taxon>Deltaproteobacteria</taxon>
        <taxon>SAR324 cluster</taxon>
    </lineage>
</organism>
<feature type="domain" description="Glycosyltransferase subfamily 4-like N-terminal" evidence="2">
    <location>
        <begin position="34"/>
        <end position="182"/>
    </location>
</feature>
<dbReference type="PANTHER" id="PTHR45947">
    <property type="entry name" value="SULFOQUINOVOSYL TRANSFERASE SQD2"/>
    <property type="match status" value="1"/>
</dbReference>
<dbReference type="Proteomes" id="UP000524246">
    <property type="component" value="Unassembled WGS sequence"/>
</dbReference>
<evidence type="ECO:0000259" key="1">
    <source>
        <dbReference type="Pfam" id="PF00534"/>
    </source>
</evidence>
<dbReference type="AlphaFoldDB" id="A0A7X9FQH2"/>
<proteinExistence type="predicted"/>
<feature type="domain" description="Glycosyl transferase family 1" evidence="1">
    <location>
        <begin position="194"/>
        <end position="301"/>
    </location>
</feature>
<protein>
    <submittedName>
        <fullName evidence="3">Glycosyltransferase family 4 protein</fullName>
    </submittedName>
</protein>
<dbReference type="InterPro" id="IPR050194">
    <property type="entry name" value="Glycosyltransferase_grp1"/>
</dbReference>
<dbReference type="PANTHER" id="PTHR45947:SF3">
    <property type="entry name" value="SULFOQUINOVOSYL TRANSFERASE SQD2"/>
    <property type="match status" value="1"/>
</dbReference>
<gene>
    <name evidence="3" type="ORF">GYA55_04640</name>
</gene>
<name>A0A7X9FQH2_9DELT</name>
<accession>A0A7X9FQH2</accession>
<dbReference type="Pfam" id="PF13439">
    <property type="entry name" value="Glyco_transf_4"/>
    <property type="match status" value="1"/>
</dbReference>
<sequence length="385" mass="43047">MKVAIVHDWLTGMRGGEKCLFAFLSMYPEADIFTLVHIPGSTNPFIDSRVVKTSFLQKLPFAGRFYRYFLPLYPTAIKAFSFEGYDLVISLSHAAAKNIRVPSTTEHICYCFTPMRYIWDQADVYFGGFAKPLSPILSYLRKWDRENGRADKMIAISNFVKERIQRYYNRDSQVVYPPVDTSFVRAIPELIKGESFLCAGALVPYKRIAVAIQAFNLLGIPLWIAGTGPEEAYLRSIAGKNVLFFGRVNDEELASLYAHCRALIFPGVEDFGMIPIECMAAGRPVIARQEGGSVETVNGVKCGADRGGDLTGKTGVFYEARPDAEVASLMEAVGYFMTIENELRPEACVAQAKKFSPERFFSSWESIVGNRGEAREYPLRSAVLC</sequence>
<dbReference type="GO" id="GO:0016757">
    <property type="term" value="F:glycosyltransferase activity"/>
    <property type="evidence" value="ECO:0007669"/>
    <property type="project" value="InterPro"/>
</dbReference>
<comment type="caution">
    <text evidence="3">The sequence shown here is derived from an EMBL/GenBank/DDBJ whole genome shotgun (WGS) entry which is preliminary data.</text>
</comment>
<reference evidence="3 4" key="1">
    <citation type="journal article" date="2020" name="Biotechnol. Biofuels">
        <title>New insights from the biogas microbiome by comprehensive genome-resolved metagenomics of nearly 1600 species originating from multiple anaerobic digesters.</title>
        <authorList>
            <person name="Campanaro S."/>
            <person name="Treu L."/>
            <person name="Rodriguez-R L.M."/>
            <person name="Kovalovszki A."/>
            <person name="Ziels R.M."/>
            <person name="Maus I."/>
            <person name="Zhu X."/>
            <person name="Kougias P.G."/>
            <person name="Basile A."/>
            <person name="Luo G."/>
            <person name="Schluter A."/>
            <person name="Konstantinidis K.T."/>
            <person name="Angelidaki I."/>
        </authorList>
    </citation>
    <scope>NUCLEOTIDE SEQUENCE [LARGE SCALE GENOMIC DNA]</scope>
    <source>
        <strain evidence="3">AS27yjCOA_65</strain>
    </source>
</reference>
<evidence type="ECO:0000313" key="4">
    <source>
        <dbReference type="Proteomes" id="UP000524246"/>
    </source>
</evidence>
<dbReference type="SUPFAM" id="SSF53756">
    <property type="entry name" value="UDP-Glycosyltransferase/glycogen phosphorylase"/>
    <property type="match status" value="1"/>
</dbReference>